<feature type="compositionally biased region" description="Polar residues" evidence="1">
    <location>
        <begin position="221"/>
        <end position="234"/>
    </location>
</feature>
<evidence type="ECO:0000313" key="3">
    <source>
        <dbReference type="Proteomes" id="UP000703269"/>
    </source>
</evidence>
<feature type="compositionally biased region" description="Basic residues" evidence="1">
    <location>
        <begin position="164"/>
        <end position="176"/>
    </location>
</feature>
<reference evidence="2 3" key="1">
    <citation type="submission" date="2021-08" db="EMBL/GenBank/DDBJ databases">
        <title>Draft Genome Sequence of Phanerochaete sordida strain YK-624.</title>
        <authorList>
            <person name="Mori T."/>
            <person name="Dohra H."/>
            <person name="Suzuki T."/>
            <person name="Kawagishi H."/>
            <person name="Hirai H."/>
        </authorList>
    </citation>
    <scope>NUCLEOTIDE SEQUENCE [LARGE SCALE GENOMIC DNA]</scope>
    <source>
        <strain evidence="2 3">YK-624</strain>
    </source>
</reference>
<name>A0A9P3LGR4_9APHY</name>
<feature type="compositionally biased region" description="Low complexity" evidence="1">
    <location>
        <begin position="47"/>
        <end position="61"/>
    </location>
</feature>
<feature type="compositionally biased region" description="Polar residues" evidence="1">
    <location>
        <begin position="337"/>
        <end position="353"/>
    </location>
</feature>
<gene>
    <name evidence="2" type="ORF">PsYK624_102610</name>
</gene>
<accession>A0A9P3LGR4</accession>
<keyword evidence="3" id="KW-1185">Reference proteome</keyword>
<feature type="compositionally biased region" description="Basic and acidic residues" evidence="1">
    <location>
        <begin position="354"/>
        <end position="366"/>
    </location>
</feature>
<feature type="compositionally biased region" description="Basic and acidic residues" evidence="1">
    <location>
        <begin position="445"/>
        <end position="459"/>
    </location>
</feature>
<feature type="compositionally biased region" description="Basic and acidic residues" evidence="1">
    <location>
        <begin position="878"/>
        <end position="888"/>
    </location>
</feature>
<organism evidence="2 3">
    <name type="scientific">Phanerochaete sordida</name>
    <dbReference type="NCBI Taxonomy" id="48140"/>
    <lineage>
        <taxon>Eukaryota</taxon>
        <taxon>Fungi</taxon>
        <taxon>Dikarya</taxon>
        <taxon>Basidiomycota</taxon>
        <taxon>Agaricomycotina</taxon>
        <taxon>Agaricomycetes</taxon>
        <taxon>Polyporales</taxon>
        <taxon>Phanerochaetaceae</taxon>
        <taxon>Phanerochaete</taxon>
    </lineage>
</organism>
<feature type="compositionally biased region" description="Basic and acidic residues" evidence="1">
    <location>
        <begin position="1052"/>
        <end position="1067"/>
    </location>
</feature>
<dbReference type="EMBL" id="BPQB01000037">
    <property type="protein sequence ID" value="GJE94093.1"/>
    <property type="molecule type" value="Genomic_DNA"/>
</dbReference>
<feature type="compositionally biased region" description="Pro residues" evidence="1">
    <location>
        <begin position="711"/>
        <end position="721"/>
    </location>
</feature>
<feature type="compositionally biased region" description="Polar residues" evidence="1">
    <location>
        <begin position="774"/>
        <end position="788"/>
    </location>
</feature>
<feature type="region of interest" description="Disordered" evidence="1">
    <location>
        <begin position="423"/>
        <end position="760"/>
    </location>
</feature>
<feature type="compositionally biased region" description="Low complexity" evidence="1">
    <location>
        <begin position="555"/>
        <end position="585"/>
    </location>
</feature>
<feature type="compositionally biased region" description="Polar residues" evidence="1">
    <location>
        <begin position="657"/>
        <end position="666"/>
    </location>
</feature>
<feature type="region of interest" description="Disordered" evidence="1">
    <location>
        <begin position="774"/>
        <end position="1067"/>
    </location>
</feature>
<evidence type="ECO:0000256" key="1">
    <source>
        <dbReference type="SAM" id="MobiDB-lite"/>
    </source>
</evidence>
<feature type="compositionally biased region" description="Pro residues" evidence="1">
    <location>
        <begin position="741"/>
        <end position="752"/>
    </location>
</feature>
<feature type="compositionally biased region" description="Low complexity" evidence="1">
    <location>
        <begin position="612"/>
        <end position="630"/>
    </location>
</feature>
<feature type="compositionally biased region" description="Polar residues" evidence="1">
    <location>
        <begin position="855"/>
        <end position="872"/>
    </location>
</feature>
<feature type="region of interest" description="Disordered" evidence="1">
    <location>
        <begin position="87"/>
        <end position="398"/>
    </location>
</feature>
<comment type="caution">
    <text evidence="2">The sequence shown here is derived from an EMBL/GenBank/DDBJ whole genome shotgun (WGS) entry which is preliminary data.</text>
</comment>
<dbReference type="Proteomes" id="UP000703269">
    <property type="component" value="Unassembled WGS sequence"/>
</dbReference>
<feature type="compositionally biased region" description="Basic and acidic residues" evidence="1">
    <location>
        <begin position="901"/>
        <end position="920"/>
    </location>
</feature>
<feature type="region of interest" description="Disordered" evidence="1">
    <location>
        <begin position="30"/>
        <end position="71"/>
    </location>
</feature>
<feature type="compositionally biased region" description="Polar residues" evidence="1">
    <location>
        <begin position="30"/>
        <end position="44"/>
    </location>
</feature>
<feature type="compositionally biased region" description="Basic and acidic residues" evidence="1">
    <location>
        <begin position="509"/>
        <end position="523"/>
    </location>
</feature>
<feature type="compositionally biased region" description="Acidic residues" evidence="1">
    <location>
        <begin position="535"/>
        <end position="546"/>
    </location>
</feature>
<feature type="compositionally biased region" description="Pro residues" evidence="1">
    <location>
        <begin position="593"/>
        <end position="611"/>
    </location>
</feature>
<protein>
    <submittedName>
        <fullName evidence="2">Uncharacterized protein</fullName>
    </submittedName>
</protein>
<feature type="compositionally biased region" description="Low complexity" evidence="1">
    <location>
        <begin position="284"/>
        <end position="297"/>
    </location>
</feature>
<feature type="compositionally biased region" description="Basic and acidic residues" evidence="1">
    <location>
        <begin position="949"/>
        <end position="966"/>
    </location>
</feature>
<evidence type="ECO:0000313" key="2">
    <source>
        <dbReference type="EMBL" id="GJE94093.1"/>
    </source>
</evidence>
<proteinExistence type="predicted"/>
<feature type="compositionally biased region" description="Basic residues" evidence="1">
    <location>
        <begin position="205"/>
        <end position="220"/>
    </location>
</feature>
<sequence length="1067" mass="113352">MELGVGSSSAVEKWMFGAIGEVDEDAEENLSPSLTYASTATSDESWLHSSVSSTSQQSNRQHLGVAHAPGQRAVQFLPPQSPLIHVRDASLDSTEVPARIETQAEKKQSKKLKKSRPSADGYVSDGGDGYTSDGGTKAKAKKNKKEKKEKGEESDGGYLSDVLRRRRGKDKAKKAKGVPQVGTDVEGDAEETDGGYMSNVASFVRSRKSSTSKVKQKGKSKTGSNDPNTLQSGAEDSDGGYLSSSSVSKKRRFFRLKRGDGDDAPRSSKESIPPVPALPKMALSSGSPGASSPQARSLTPLPIAERFASRSNTPLPRGETATPTSSLSLDIPGGYYSMSSRATTPVSPATRASESSDDRPQERDRLALPPPSPALSTMSLESPGLTHAFKDAESVRTPSIDVLRAFGRQAGMNMRDEDVQAYLSNRGGARDESSLASTSYGSLRDAARADAARDERTSSEGRPSQASEQEVRPNVPTLNLPNPGPKIKRTLSKKQTPAPLVGVGSTRSKRMDVRSYEVLKGHIGDGQTFPSAGSVDDDGSEYEAELMVDVTPATPSSGKSKASGSPALPSPRSRSPSPSSSVSRPNALGKYDLPPPSPPPMGPLPQVPPPLSTSSSSSPPRSSPAALSPHPRSPVPSPLSLDSPHSKRTGPAPPSPLSKSSFTQDDLASPKPTPSPTRQNFISRKLSKRPGTAPASPGPTSGFLESRKPEPPQPETAPSSPPSSTSRLFSFGRNRTNSRPSPSPIAPSPNAPPTSFNPAVAAAGNTAPLALKRVTSNSSVASMASTIQRGRESPFPSKPVLPATPLGNRPPSRSASPIQPVIDRHLASGGVQRTGSKIPADQGAEQTLGVKWQPRATSPLVSGHTNGRQSPYAQPAAKVDDPYDDRSSWVDFDDSPSPSEGGHDSGYSRDSRRFSADASKRQSVASYESQPDIESVLETLNGPGDEDAGYDRQSRYSYRDDERSMYPDDDAPDRDTYYTSTSAFASDAEDAAAPPIPRRSSMLLGKLPAMRGSSSPSPCPSEFDDDTDENRKSRVSILDGKRSGNVRQKLVKRVERMRKESESRTRI</sequence>
<feature type="compositionally biased region" description="Basic and acidic residues" evidence="1">
    <location>
        <begin position="257"/>
        <end position="269"/>
    </location>
</feature>
<dbReference type="AlphaFoldDB" id="A0A9P3LGR4"/>
<dbReference type="OrthoDB" id="2690066at2759"/>